<evidence type="ECO:0000259" key="1">
    <source>
        <dbReference type="Pfam" id="PF01425"/>
    </source>
</evidence>
<dbReference type="GO" id="GO:0003824">
    <property type="term" value="F:catalytic activity"/>
    <property type="evidence" value="ECO:0007669"/>
    <property type="project" value="InterPro"/>
</dbReference>
<dbReference type="Proteomes" id="UP000322110">
    <property type="component" value="Unassembled WGS sequence"/>
</dbReference>
<dbReference type="Pfam" id="PF01425">
    <property type="entry name" value="Amidase"/>
    <property type="match status" value="1"/>
</dbReference>
<evidence type="ECO:0000313" key="2">
    <source>
        <dbReference type="EMBL" id="KAA2212360.1"/>
    </source>
</evidence>
<dbReference type="InterPro" id="IPR000120">
    <property type="entry name" value="Amidase"/>
</dbReference>
<gene>
    <name evidence="2" type="ORF">F0Q34_15060</name>
</gene>
<dbReference type="PANTHER" id="PTHR11895:SF76">
    <property type="entry name" value="INDOLEACETAMIDE HYDROLASE"/>
    <property type="match status" value="1"/>
</dbReference>
<dbReference type="AlphaFoldDB" id="A0A5B2TEX2"/>
<name>A0A5B2TEX2_9PROT</name>
<dbReference type="OrthoDB" id="7245165at2"/>
<accession>A0A5B2TEX2</accession>
<evidence type="ECO:0000313" key="3">
    <source>
        <dbReference type="Proteomes" id="UP000322110"/>
    </source>
</evidence>
<dbReference type="PANTHER" id="PTHR11895">
    <property type="entry name" value="TRANSAMIDASE"/>
    <property type="match status" value="1"/>
</dbReference>
<feature type="domain" description="Amidase" evidence="1">
    <location>
        <begin position="26"/>
        <end position="452"/>
    </location>
</feature>
<dbReference type="Gene3D" id="3.90.1300.10">
    <property type="entry name" value="Amidase signature (AS) domain"/>
    <property type="match status" value="1"/>
</dbReference>
<dbReference type="RefSeq" id="WP_149813057.1">
    <property type="nucleotide sequence ID" value="NZ_VUKA01000008.1"/>
</dbReference>
<comment type="caution">
    <text evidence="2">The sequence shown here is derived from an EMBL/GenBank/DDBJ whole genome shotgun (WGS) entry which is preliminary data.</text>
</comment>
<organism evidence="2 3">
    <name type="scientific">Teichococcus oryzae</name>
    <dbReference type="NCBI Taxonomy" id="1608942"/>
    <lineage>
        <taxon>Bacteria</taxon>
        <taxon>Pseudomonadati</taxon>
        <taxon>Pseudomonadota</taxon>
        <taxon>Alphaproteobacteria</taxon>
        <taxon>Acetobacterales</taxon>
        <taxon>Roseomonadaceae</taxon>
        <taxon>Roseomonas</taxon>
    </lineage>
</organism>
<reference evidence="2 3" key="1">
    <citation type="journal article" date="2015" name="Int. J. Syst. Evol. Microbiol.">
        <title>Roseomonas oryzae sp. nov., isolated from paddy rhizosphere soil.</title>
        <authorList>
            <person name="Ramaprasad E.V."/>
            <person name="Sasikala Ch."/>
            <person name="Ramana Ch.V."/>
        </authorList>
    </citation>
    <scope>NUCLEOTIDE SEQUENCE [LARGE SCALE GENOMIC DNA]</scope>
    <source>
        <strain evidence="2 3">KCTC 42542</strain>
    </source>
</reference>
<dbReference type="SUPFAM" id="SSF75304">
    <property type="entry name" value="Amidase signature (AS) enzymes"/>
    <property type="match status" value="1"/>
</dbReference>
<dbReference type="InterPro" id="IPR023631">
    <property type="entry name" value="Amidase_dom"/>
</dbReference>
<dbReference type="InterPro" id="IPR036928">
    <property type="entry name" value="AS_sf"/>
</dbReference>
<keyword evidence="3" id="KW-1185">Reference proteome</keyword>
<protein>
    <submittedName>
        <fullName evidence="2">Amidase</fullName>
    </submittedName>
</protein>
<sequence>MHDDLIRLTATEAVTRLRRREVSPLELIDAAEARIAAVEPEVNALPTLCLDRARDHAKRLMAGQGEELADQVGWLAGLPVTIKDLTDVAGVRTTYGSPIFKDHVPQESHPLVRRIEAHGGVVIAKSNTPEFGAGGSTFNEVFGRTRNPWNTALTCGGSTGGGAVALATGEAWLSHGSDHGGSLRRPATYCGVVGLRPSPGRVTRGTVNNLFSPLSVEGPMARNVPDLALFLDTMAGWCPLDPLTYDAPARSYAAAVAAAEAERPKRIAFTADFNGQLPVDRETRELCAEAVRAFEAMGCVVEEFAPDLGELGEAFLILRSQSFVVDREAQLATHRDLLKPDIIWNTERGLAATPSQLAWADRERAAFYRRMAALFTRYDVFITPGATTPAFDVMLRNPDSIAGVKLENYMAGSMINAAITLAGCPAVAVPCGFDQHGRPVGLQVVAPPRRDEVALQAAALFERASGLSLKVPIDPRPGSVPPAEPPAAA</sequence>
<proteinExistence type="predicted"/>
<dbReference type="EMBL" id="VUKA01000008">
    <property type="protein sequence ID" value="KAA2212360.1"/>
    <property type="molecule type" value="Genomic_DNA"/>
</dbReference>